<dbReference type="PANTHER" id="PTHR24028:SF328">
    <property type="entry name" value="CADHERIN-3"/>
    <property type="match status" value="1"/>
</dbReference>
<dbReference type="GO" id="GO:0005509">
    <property type="term" value="F:calcium ion binding"/>
    <property type="evidence" value="ECO:0007669"/>
    <property type="project" value="InterPro"/>
</dbReference>
<keyword evidence="5" id="KW-0472">Membrane</keyword>
<keyword evidence="2 5" id="KW-0812">Transmembrane</keyword>
<dbReference type="CDD" id="cd11304">
    <property type="entry name" value="Cadherin_repeat"/>
    <property type="match status" value="1"/>
</dbReference>
<keyword evidence="3 5" id="KW-1133">Transmembrane helix</keyword>
<protein>
    <recommendedName>
        <fullName evidence="6">Cadherin domain-containing protein</fullName>
    </recommendedName>
</protein>
<dbReference type="InterPro" id="IPR013783">
    <property type="entry name" value="Ig-like_fold"/>
</dbReference>
<dbReference type="InterPro" id="IPR006644">
    <property type="entry name" value="Cadg"/>
</dbReference>
<dbReference type="Pfam" id="PF05345">
    <property type="entry name" value="He_PIG"/>
    <property type="match status" value="4"/>
</dbReference>
<dbReference type="PROSITE" id="PS50268">
    <property type="entry name" value="CADHERIN_2"/>
    <property type="match status" value="1"/>
</dbReference>
<dbReference type="STRING" id="1798525.A3G90_03005"/>
<sequence>MSHTFHVKVLIQVVFVLLAFVSFLFINTKDVFASATSTPRLEQLVKDTQNTLYTGQRQHLSCDDLSGHIESVTISMANIYPNTDGQYRMSVLGGVGPTRISENIVVLDGDDYSVQRDVTFTFNPAIDVDTDLCANGGTVRFELVNLSLSGAIVFGSAADTYPGGFFSKGSITPKIADMYFIINGNAEVNHLPVLNEVGDKAATEGSLLTFSLSATDQDQFAKPTYSVTGLPEHAVFIGDTFYWVPGFDQAGSYSIELKATDAGNAGMPSEFDTETISIIVSEATPELNNLSQLVKDTQSLLYTNLRQSLSCDDLSGHIESLTISMANNSTVTDGRYQMQVSGGIGPIYVSENIVVLDTDEYNVQQDVTFTFNPAIDVDTDLCAGAGTVRFGLVTLDTSGAIVFGSAADTYLGGIVSQSVQTRKIADMYFIINGNAEVNHSPVLDEVGDKATTEGSLLTLKLSATDQDQYAKPTYGVTGLPEHAVFIDDTFYWVPGFDQAGSYSIELKATDAGNAGIPPESDTETISITVSEATPELNSLSQLVKDTKTILYPGQRQSLSCDDLSGHIESLTVSMVNISPNTDGQYQMNVLGGISPTYISENIAVLDADDYNVQQDVTFTFNPAIDVDTDLCANGGTVRFSLVNLSTASASVFGSAADTYPGGIVSQSVYPLPKIADMYFIINGNAVSNSAPTLTTIGNQIGTEGETLQFTVVGNDIDGDALTYSASGTPTGATFDANTGLFSWTPGYSDAGIYDVTFTVTEDTPEMLSASETVSIEVLNTNRAPVLEPIGNQSTAENQNLSFTISATDPDGDSLTYSAANLPSGATFDAQTQTFSWTPGFNDAGNYSDIEFTVIDSGSPMELDIELITITVGNVNRAPVIDNPGPQEVLETETLSFSVSAVDPDGDAVTYSASNTPAGSTFSPATGVFSWTPSLSDEGVYMVTFIASDDGSPQESAELTVVITVGDNPTPTEQAEDLVEDIVVFAFPANVENSYLANLHKVEQFILDGKINAALNQLDAFVNKLNQDYNQGVITQQEYDSLLGAANNLIADLQN</sequence>
<dbReference type="Gene3D" id="2.60.40.10">
    <property type="entry name" value="Immunoglobulins"/>
    <property type="match status" value="5"/>
</dbReference>
<accession>A0A1F6FGL8</accession>
<name>A0A1F6FGL8_9BACT</name>
<dbReference type="SUPFAM" id="SSF49313">
    <property type="entry name" value="Cadherin-like"/>
    <property type="match status" value="5"/>
</dbReference>
<dbReference type="Pfam" id="PF22888">
    <property type="entry name" value="FIMAH"/>
    <property type="match status" value="1"/>
</dbReference>
<dbReference type="InterPro" id="IPR002126">
    <property type="entry name" value="Cadherin-like_dom"/>
</dbReference>
<gene>
    <name evidence="7" type="ORF">A3G90_03005</name>
</gene>
<feature type="transmembrane region" description="Helical" evidence="5">
    <location>
        <begin position="7"/>
        <end position="26"/>
    </location>
</feature>
<evidence type="ECO:0000256" key="5">
    <source>
        <dbReference type="SAM" id="Phobius"/>
    </source>
</evidence>
<keyword evidence="4" id="KW-0325">Glycoprotein</keyword>
<evidence type="ECO:0000313" key="8">
    <source>
        <dbReference type="Proteomes" id="UP000177325"/>
    </source>
</evidence>
<evidence type="ECO:0000256" key="3">
    <source>
        <dbReference type="ARBA" id="ARBA00022989"/>
    </source>
</evidence>
<proteinExistence type="predicted"/>
<organism evidence="7 8">
    <name type="scientific">Candidatus Kaiserbacteria bacterium RIFCSPLOWO2_12_FULL_45_26</name>
    <dbReference type="NCBI Taxonomy" id="1798525"/>
    <lineage>
        <taxon>Bacteria</taxon>
        <taxon>Candidatus Kaiseribacteriota</taxon>
    </lineage>
</organism>
<evidence type="ECO:0000256" key="4">
    <source>
        <dbReference type="ARBA" id="ARBA00023180"/>
    </source>
</evidence>
<comment type="caution">
    <text evidence="7">The sequence shown here is derived from an EMBL/GenBank/DDBJ whole genome shotgun (WGS) entry which is preliminary data.</text>
</comment>
<dbReference type="GO" id="GO:0007156">
    <property type="term" value="P:homophilic cell adhesion via plasma membrane adhesion molecules"/>
    <property type="evidence" value="ECO:0007669"/>
    <property type="project" value="InterPro"/>
</dbReference>
<dbReference type="GO" id="GO:0005886">
    <property type="term" value="C:plasma membrane"/>
    <property type="evidence" value="ECO:0007669"/>
    <property type="project" value="TreeGrafter"/>
</dbReference>
<reference evidence="7 8" key="1">
    <citation type="journal article" date="2016" name="Nat. Commun.">
        <title>Thousands of microbial genomes shed light on interconnected biogeochemical processes in an aquifer system.</title>
        <authorList>
            <person name="Anantharaman K."/>
            <person name="Brown C.T."/>
            <person name="Hug L.A."/>
            <person name="Sharon I."/>
            <person name="Castelle C.J."/>
            <person name="Probst A.J."/>
            <person name="Thomas B.C."/>
            <person name="Singh A."/>
            <person name="Wilkins M.J."/>
            <person name="Karaoz U."/>
            <person name="Brodie E.L."/>
            <person name="Williams K.H."/>
            <person name="Hubbard S.S."/>
            <person name="Banfield J.F."/>
        </authorList>
    </citation>
    <scope>NUCLEOTIDE SEQUENCE [LARGE SCALE GENOMIC DNA]</scope>
</reference>
<dbReference type="AlphaFoldDB" id="A0A1F6FGL8"/>
<evidence type="ECO:0000256" key="2">
    <source>
        <dbReference type="ARBA" id="ARBA00022692"/>
    </source>
</evidence>
<dbReference type="EMBL" id="MFMM01000001">
    <property type="protein sequence ID" value="OGG85007.1"/>
    <property type="molecule type" value="Genomic_DNA"/>
</dbReference>
<comment type="subcellular location">
    <subcellularLocation>
        <location evidence="1">Membrane</location>
        <topology evidence="1">Single-pass membrane protein</topology>
    </subcellularLocation>
</comment>
<evidence type="ECO:0000256" key="1">
    <source>
        <dbReference type="ARBA" id="ARBA00004167"/>
    </source>
</evidence>
<dbReference type="InterPro" id="IPR050174">
    <property type="entry name" value="Protocadherin/Cadherin-CA"/>
</dbReference>
<dbReference type="Proteomes" id="UP000177325">
    <property type="component" value="Unassembled WGS sequence"/>
</dbReference>
<dbReference type="InterPro" id="IPR015919">
    <property type="entry name" value="Cadherin-like_sf"/>
</dbReference>
<dbReference type="SMART" id="SM00736">
    <property type="entry name" value="CADG"/>
    <property type="match status" value="5"/>
</dbReference>
<evidence type="ECO:0000259" key="6">
    <source>
        <dbReference type="PROSITE" id="PS50268"/>
    </source>
</evidence>
<dbReference type="InterPro" id="IPR054470">
    <property type="entry name" value="FIMAH_dom"/>
</dbReference>
<feature type="domain" description="Cadherin" evidence="6">
    <location>
        <begin position="898"/>
        <end position="972"/>
    </location>
</feature>
<evidence type="ECO:0000313" key="7">
    <source>
        <dbReference type="EMBL" id="OGG85007.1"/>
    </source>
</evidence>
<dbReference type="PANTHER" id="PTHR24028">
    <property type="entry name" value="CADHERIN-87A"/>
    <property type="match status" value="1"/>
</dbReference>